<organism evidence="2 3">
    <name type="scientific">Saccharopolyspora phatthalungensis</name>
    <dbReference type="NCBI Taxonomy" id="664693"/>
    <lineage>
        <taxon>Bacteria</taxon>
        <taxon>Bacillati</taxon>
        <taxon>Actinomycetota</taxon>
        <taxon>Actinomycetes</taxon>
        <taxon>Pseudonocardiales</taxon>
        <taxon>Pseudonocardiaceae</taxon>
        <taxon>Saccharopolyspora</taxon>
    </lineage>
</organism>
<gene>
    <name evidence="2" type="ORF">BJ970_006307</name>
</gene>
<accession>A0A840QIJ8</accession>
<name>A0A840QIJ8_9PSEU</name>
<dbReference type="GO" id="GO:0016539">
    <property type="term" value="P:intein-mediated protein splicing"/>
    <property type="evidence" value="ECO:0007669"/>
    <property type="project" value="InterPro"/>
</dbReference>
<dbReference type="Proteomes" id="UP000584374">
    <property type="component" value="Unassembled WGS sequence"/>
</dbReference>
<comment type="caution">
    <text evidence="2">The sequence shown here is derived from an EMBL/GenBank/DDBJ whole genome shotgun (WGS) entry which is preliminary data.</text>
</comment>
<dbReference type="PROSITE" id="PS50817">
    <property type="entry name" value="INTEIN_N_TER"/>
    <property type="match status" value="1"/>
</dbReference>
<feature type="domain" description="Putative T7SS secretion signal" evidence="1">
    <location>
        <begin position="3"/>
        <end position="187"/>
    </location>
</feature>
<dbReference type="InterPro" id="IPR049082">
    <property type="entry name" value="T7SS_signal"/>
</dbReference>
<evidence type="ECO:0000259" key="1">
    <source>
        <dbReference type="Pfam" id="PF21725"/>
    </source>
</evidence>
<dbReference type="EMBL" id="JACHIW010000002">
    <property type="protein sequence ID" value="MBB5158708.1"/>
    <property type="molecule type" value="Genomic_DNA"/>
</dbReference>
<sequence length="503" mass="54185">MAELGATGDPRALVPGNPEALFGEIALCYRFAENLTTAGEALKKLDTGQWKGEAADAFHEAFDGHPIEWIKAGDAFSDTADAVTPFAEMLEWAQGQAAESIALWNEAQAATARAKAEHADAVARERQRAATGLPGAVPAAVPFFDAGAEKRALAQDMLHRARMQLVAAGDRTAAAIDAIAQGAPNRPRFWGQVSSTLWEFGAGVGEWVGDLGEIFSHLDDIPANVVQAFAQPVEFAKSVVNWEQFHTNPARAVGHVLPDALLSLAGGVGTGKKILGVLRKTPTGRKGCFVEGTALLTEQGNTPIQNVAVGELVYSVDPRTGERRWCSVQEWVRHDVTRLVDLTIADEAIACSPEHPFWVCGMGWTQAGDLTVGDVLLDADGMERKVEAVSARQGTFAVYNLEIAELHTYHVSGLSILVHNKAMSTPEPEGVPKKRDEKWLKRQGIDPHDVKADLPGPMSWFDLHVDRGATSSRSARARIRAQVSTSETCWITMGSMNTKGGSW</sequence>
<dbReference type="SUPFAM" id="SSF51294">
    <property type="entry name" value="Hedgehog/intein (Hint) domain"/>
    <property type="match status" value="1"/>
</dbReference>
<dbReference type="CDD" id="cd00081">
    <property type="entry name" value="Hint"/>
    <property type="match status" value="1"/>
</dbReference>
<reference evidence="2 3" key="1">
    <citation type="submission" date="2020-08" db="EMBL/GenBank/DDBJ databases">
        <title>Sequencing the genomes of 1000 actinobacteria strains.</title>
        <authorList>
            <person name="Klenk H.-P."/>
        </authorList>
    </citation>
    <scope>NUCLEOTIDE SEQUENCE [LARGE SCALE GENOMIC DNA]</scope>
    <source>
        <strain evidence="2 3">DSM 45584</strain>
    </source>
</reference>
<dbReference type="Gene3D" id="2.170.16.10">
    <property type="entry name" value="Hedgehog/Intein (Hint) domain"/>
    <property type="match status" value="1"/>
</dbReference>
<dbReference type="InterPro" id="IPR036844">
    <property type="entry name" value="Hint_dom_sf"/>
</dbReference>
<keyword evidence="3" id="KW-1185">Reference proteome</keyword>
<evidence type="ECO:0000313" key="2">
    <source>
        <dbReference type="EMBL" id="MBB5158708.1"/>
    </source>
</evidence>
<dbReference type="RefSeq" id="WP_184730641.1">
    <property type="nucleotide sequence ID" value="NZ_JACHIW010000002.1"/>
</dbReference>
<dbReference type="Pfam" id="PF07591">
    <property type="entry name" value="PT-HINT"/>
    <property type="match status" value="1"/>
</dbReference>
<dbReference type="NCBIfam" id="TIGR01443">
    <property type="entry name" value="intein_Cterm"/>
    <property type="match status" value="1"/>
</dbReference>
<dbReference type="InterPro" id="IPR030934">
    <property type="entry name" value="Intein_C"/>
</dbReference>
<dbReference type="InterPro" id="IPR006141">
    <property type="entry name" value="Intein_N"/>
</dbReference>
<evidence type="ECO:0000313" key="3">
    <source>
        <dbReference type="Proteomes" id="UP000584374"/>
    </source>
</evidence>
<protein>
    <recommendedName>
        <fullName evidence="1">Putative T7SS secretion signal domain-containing protein</fullName>
    </recommendedName>
</protein>
<dbReference type="Pfam" id="PF21725">
    <property type="entry name" value="T7SS_signal"/>
    <property type="match status" value="1"/>
</dbReference>
<proteinExistence type="predicted"/>
<dbReference type="AlphaFoldDB" id="A0A840QIJ8"/>